<reference evidence="2" key="1">
    <citation type="journal article" date="2023" name="G3 (Bethesda)">
        <title>A reference genome for the long-term kleptoplast-retaining sea slug Elysia crispata morphotype clarki.</title>
        <authorList>
            <person name="Eastman K.E."/>
            <person name="Pendleton A.L."/>
            <person name="Shaikh M.A."/>
            <person name="Suttiyut T."/>
            <person name="Ogas R."/>
            <person name="Tomko P."/>
            <person name="Gavelis G."/>
            <person name="Widhalm J.R."/>
            <person name="Wisecaver J.H."/>
        </authorList>
    </citation>
    <scope>NUCLEOTIDE SEQUENCE</scope>
    <source>
        <strain evidence="2">ECLA1</strain>
    </source>
</reference>
<comment type="caution">
    <text evidence="2">The sequence shown here is derived from an EMBL/GenBank/DDBJ whole genome shotgun (WGS) entry which is preliminary data.</text>
</comment>
<dbReference type="Proteomes" id="UP001283361">
    <property type="component" value="Unassembled WGS sequence"/>
</dbReference>
<evidence type="ECO:0000313" key="2">
    <source>
        <dbReference type="EMBL" id="KAK3804063.1"/>
    </source>
</evidence>
<dbReference type="EMBL" id="JAWDGP010000055">
    <property type="protein sequence ID" value="KAK3804063.1"/>
    <property type="molecule type" value="Genomic_DNA"/>
</dbReference>
<sequence>MYLCEAHQRNEQSISSTAADSPCGFKVPADLTLQRKPAATGLEGCDCALRLEAGESNGSQLPVSHEHPRPGVRDGLWEDIDGKPAGAVRSNTS</sequence>
<feature type="region of interest" description="Disordered" evidence="1">
    <location>
        <begin position="56"/>
        <end position="93"/>
    </location>
</feature>
<protein>
    <submittedName>
        <fullName evidence="2">Uncharacterized protein</fullName>
    </submittedName>
</protein>
<feature type="region of interest" description="Disordered" evidence="1">
    <location>
        <begin position="1"/>
        <end position="21"/>
    </location>
</feature>
<accession>A0AAE1BDD7</accession>
<organism evidence="2 3">
    <name type="scientific">Elysia crispata</name>
    <name type="common">lettuce slug</name>
    <dbReference type="NCBI Taxonomy" id="231223"/>
    <lineage>
        <taxon>Eukaryota</taxon>
        <taxon>Metazoa</taxon>
        <taxon>Spiralia</taxon>
        <taxon>Lophotrochozoa</taxon>
        <taxon>Mollusca</taxon>
        <taxon>Gastropoda</taxon>
        <taxon>Heterobranchia</taxon>
        <taxon>Euthyneura</taxon>
        <taxon>Panpulmonata</taxon>
        <taxon>Sacoglossa</taxon>
        <taxon>Placobranchoidea</taxon>
        <taxon>Plakobranchidae</taxon>
        <taxon>Elysia</taxon>
    </lineage>
</organism>
<gene>
    <name evidence="2" type="ORF">RRG08_028981</name>
</gene>
<name>A0AAE1BDD7_9GAST</name>
<evidence type="ECO:0000313" key="3">
    <source>
        <dbReference type="Proteomes" id="UP001283361"/>
    </source>
</evidence>
<feature type="compositionally biased region" description="Basic and acidic residues" evidence="1">
    <location>
        <begin position="1"/>
        <end position="10"/>
    </location>
</feature>
<proteinExistence type="predicted"/>
<dbReference type="AlphaFoldDB" id="A0AAE1BDD7"/>
<keyword evidence="3" id="KW-1185">Reference proteome</keyword>
<feature type="compositionally biased region" description="Basic and acidic residues" evidence="1">
    <location>
        <begin position="64"/>
        <end position="82"/>
    </location>
</feature>
<evidence type="ECO:0000256" key="1">
    <source>
        <dbReference type="SAM" id="MobiDB-lite"/>
    </source>
</evidence>